<evidence type="ECO:0000313" key="1">
    <source>
        <dbReference type="EMBL" id="MCI13731.1"/>
    </source>
</evidence>
<sequence length="49" mass="5675">CSKMGPIELDATLVRSIEDIMLSLNRPNRLRTYDEIATLMVEPDGRQRR</sequence>
<name>A0A392PNQ6_9FABA</name>
<reference evidence="1 2" key="1">
    <citation type="journal article" date="2018" name="Front. Plant Sci.">
        <title>Red Clover (Trifolium pratense) and Zigzag Clover (T. medium) - A Picture of Genomic Similarities and Differences.</title>
        <authorList>
            <person name="Dluhosova J."/>
            <person name="Istvanek J."/>
            <person name="Nedelnik J."/>
            <person name="Repkova J."/>
        </authorList>
    </citation>
    <scope>NUCLEOTIDE SEQUENCE [LARGE SCALE GENOMIC DNA]</scope>
    <source>
        <strain evidence="2">cv. 10/8</strain>
        <tissue evidence="1">Leaf</tissue>
    </source>
</reference>
<feature type="non-terminal residue" evidence="1">
    <location>
        <position position="1"/>
    </location>
</feature>
<dbReference type="AlphaFoldDB" id="A0A392PNQ6"/>
<organism evidence="1 2">
    <name type="scientific">Trifolium medium</name>
    <dbReference type="NCBI Taxonomy" id="97028"/>
    <lineage>
        <taxon>Eukaryota</taxon>
        <taxon>Viridiplantae</taxon>
        <taxon>Streptophyta</taxon>
        <taxon>Embryophyta</taxon>
        <taxon>Tracheophyta</taxon>
        <taxon>Spermatophyta</taxon>
        <taxon>Magnoliopsida</taxon>
        <taxon>eudicotyledons</taxon>
        <taxon>Gunneridae</taxon>
        <taxon>Pentapetalae</taxon>
        <taxon>rosids</taxon>
        <taxon>fabids</taxon>
        <taxon>Fabales</taxon>
        <taxon>Fabaceae</taxon>
        <taxon>Papilionoideae</taxon>
        <taxon>50 kb inversion clade</taxon>
        <taxon>NPAAA clade</taxon>
        <taxon>Hologalegina</taxon>
        <taxon>IRL clade</taxon>
        <taxon>Trifolieae</taxon>
        <taxon>Trifolium</taxon>
    </lineage>
</organism>
<keyword evidence="2" id="KW-1185">Reference proteome</keyword>
<dbReference type="EMBL" id="LXQA010089379">
    <property type="protein sequence ID" value="MCI13731.1"/>
    <property type="molecule type" value="Genomic_DNA"/>
</dbReference>
<proteinExistence type="predicted"/>
<accession>A0A392PNQ6</accession>
<protein>
    <submittedName>
        <fullName evidence="1">Uncharacterized protein</fullName>
    </submittedName>
</protein>
<comment type="caution">
    <text evidence="1">The sequence shown here is derived from an EMBL/GenBank/DDBJ whole genome shotgun (WGS) entry which is preliminary data.</text>
</comment>
<dbReference type="Proteomes" id="UP000265520">
    <property type="component" value="Unassembled WGS sequence"/>
</dbReference>
<evidence type="ECO:0000313" key="2">
    <source>
        <dbReference type="Proteomes" id="UP000265520"/>
    </source>
</evidence>